<evidence type="ECO:0000256" key="4">
    <source>
        <dbReference type="SAM" id="SignalP"/>
    </source>
</evidence>
<proteinExistence type="inferred from homology"/>
<comment type="similarity">
    <text evidence="1">Belongs to the GMC oxidoreductase family.</text>
</comment>
<keyword evidence="4" id="KW-0732">Signal</keyword>
<dbReference type="PIRSF" id="PIRSF000137">
    <property type="entry name" value="Alcohol_oxidase"/>
    <property type="match status" value="1"/>
</dbReference>
<dbReference type="Pfam" id="PF00732">
    <property type="entry name" value="GMC_oxred_N"/>
    <property type="match status" value="1"/>
</dbReference>
<dbReference type="PANTHER" id="PTHR11552:SF158">
    <property type="entry name" value="GH23626P-RELATED"/>
    <property type="match status" value="1"/>
</dbReference>
<protein>
    <recommendedName>
        <fullName evidence="5">Glucose-methanol-choline oxidoreductase N-terminal domain-containing protein</fullName>
    </recommendedName>
</protein>
<dbReference type="STRING" id="35570.A0A1I8NP01"/>
<dbReference type="GO" id="GO:0050660">
    <property type="term" value="F:flavin adenine dinucleotide binding"/>
    <property type="evidence" value="ECO:0007669"/>
    <property type="project" value="InterPro"/>
</dbReference>
<dbReference type="PROSITE" id="PS00624">
    <property type="entry name" value="GMC_OXRED_2"/>
    <property type="match status" value="1"/>
</dbReference>
<evidence type="ECO:0000313" key="7">
    <source>
        <dbReference type="Proteomes" id="UP000095300"/>
    </source>
</evidence>
<dbReference type="VEuPathDB" id="VectorBase:SCAU000761"/>
<evidence type="ECO:0000313" key="6">
    <source>
        <dbReference type="EnsemblMetazoa" id="SCAU000761-PA"/>
    </source>
</evidence>
<dbReference type="PANTHER" id="PTHR11552">
    <property type="entry name" value="GLUCOSE-METHANOL-CHOLINE GMC OXIDOREDUCTASE"/>
    <property type="match status" value="1"/>
</dbReference>
<accession>A0A1I8NP01</accession>
<keyword evidence="3" id="KW-0285">Flavoprotein</keyword>
<dbReference type="GO" id="GO:0016614">
    <property type="term" value="F:oxidoreductase activity, acting on CH-OH group of donors"/>
    <property type="evidence" value="ECO:0007669"/>
    <property type="project" value="InterPro"/>
</dbReference>
<name>A0A1I8NP01_STOCA</name>
<feature type="binding site" evidence="3">
    <location>
        <position position="137"/>
    </location>
    <ligand>
        <name>FAD</name>
        <dbReference type="ChEBI" id="CHEBI:57692"/>
    </ligand>
</feature>
<dbReference type="Pfam" id="PF05199">
    <property type="entry name" value="GMC_oxred_C"/>
    <property type="match status" value="1"/>
</dbReference>
<evidence type="ECO:0000256" key="2">
    <source>
        <dbReference type="PIRSR" id="PIRSR000137-1"/>
    </source>
</evidence>
<comment type="cofactor">
    <cofactor evidence="3">
        <name>FAD</name>
        <dbReference type="ChEBI" id="CHEBI:57692"/>
    </cofactor>
</comment>
<sequence length="617" mass="69693">MPWGLMVLLFACYCYQVQCQQSNILDFMLNFMAQGQADEDMEMSDNRGGPLLKEYDFIIVGAGTAGCVMAARLSENPNWKVLLLEAGGPELRVMDIPIFAHFLQMNHDINWAYRTQPSDKFCLGLKDRRCNFPRGKVMGGSSVLNYMMYTRGNRRDYDTWAAMGNKGWSFKEVLPYFQKYEGSMVPDAESEFVGRNGPVKISYAKRRTAIADAFVEAGPQDGIPNCDYNGKKQVCFSYLQATTNQQIRWSSNRAYLYPLKGKRPNLHIRKYAFVTKILINPQTMTAYGVTFESQGQSFEVRARLEVISSAGAINTPQLLMLSGVGPAKHLREVGITPLVDLAVGYNLQDHLAPALSFHTNTTSLKLEQMFDVKEVVSLSTHNSFLSLPGGVEGIAFYDLDHPTDADGWPDIEIFMGTGGFDTNPALVPAFGIRQDILNFLYDDIMRKNSNAFLLFPMILQPRSKGRIMLKSKDPKKYPLIYPNYFDDPYDLDIVVRGLQKCIELTKYPAMRKINARVLERPIPQCRKCGDVRSREYLECYARHFTFTIYHQSGTAKMGPKTDREAVLDARLRVYGIKNLRVVDASIMPKIVAGHPNGPVFMIAEKAADMIKQDHGYI</sequence>
<feature type="chain" id="PRO_5009325287" description="Glucose-methanol-choline oxidoreductase N-terminal domain-containing protein" evidence="4">
    <location>
        <begin position="20"/>
        <end position="617"/>
    </location>
</feature>
<keyword evidence="7" id="KW-1185">Reference proteome</keyword>
<feature type="signal peptide" evidence="4">
    <location>
        <begin position="1"/>
        <end position="19"/>
    </location>
</feature>
<dbReference type="EnsemblMetazoa" id="SCAU000761-RA">
    <property type="protein sequence ID" value="SCAU000761-PA"/>
    <property type="gene ID" value="SCAU000761"/>
</dbReference>
<organism evidence="6 7">
    <name type="scientific">Stomoxys calcitrans</name>
    <name type="common">Stable fly</name>
    <name type="synonym">Conops calcitrans</name>
    <dbReference type="NCBI Taxonomy" id="35570"/>
    <lineage>
        <taxon>Eukaryota</taxon>
        <taxon>Metazoa</taxon>
        <taxon>Ecdysozoa</taxon>
        <taxon>Arthropoda</taxon>
        <taxon>Hexapoda</taxon>
        <taxon>Insecta</taxon>
        <taxon>Pterygota</taxon>
        <taxon>Neoptera</taxon>
        <taxon>Endopterygota</taxon>
        <taxon>Diptera</taxon>
        <taxon>Brachycera</taxon>
        <taxon>Muscomorpha</taxon>
        <taxon>Muscoidea</taxon>
        <taxon>Muscidae</taxon>
        <taxon>Stomoxys</taxon>
    </lineage>
</organism>
<dbReference type="AlphaFoldDB" id="A0A1I8NP01"/>
<dbReference type="SUPFAM" id="SSF54373">
    <property type="entry name" value="FAD-linked reductases, C-terminal domain"/>
    <property type="match status" value="1"/>
</dbReference>
<feature type="active site" description="Proton acceptor" evidence="2">
    <location>
        <position position="594"/>
    </location>
</feature>
<dbReference type="SUPFAM" id="SSF51905">
    <property type="entry name" value="FAD/NAD(P)-binding domain"/>
    <property type="match status" value="1"/>
</dbReference>
<evidence type="ECO:0000259" key="5">
    <source>
        <dbReference type="PROSITE" id="PS00624"/>
    </source>
</evidence>
<evidence type="ECO:0000256" key="3">
    <source>
        <dbReference type="PIRSR" id="PIRSR000137-2"/>
    </source>
</evidence>
<dbReference type="Proteomes" id="UP000095300">
    <property type="component" value="Unassembled WGS sequence"/>
</dbReference>
<gene>
    <name evidence="6" type="primary">106084278</name>
</gene>
<feature type="binding site" evidence="3">
    <location>
        <position position="274"/>
    </location>
    <ligand>
        <name>FAD</name>
        <dbReference type="ChEBI" id="CHEBI:57692"/>
    </ligand>
</feature>
<feature type="domain" description="Glucose-methanol-choline oxidoreductase N-terminal" evidence="5">
    <location>
        <begin position="311"/>
        <end position="325"/>
    </location>
</feature>
<reference evidence="6" key="1">
    <citation type="submission" date="2020-05" db="UniProtKB">
        <authorList>
            <consortium name="EnsemblMetazoa"/>
        </authorList>
    </citation>
    <scope>IDENTIFICATION</scope>
    <source>
        <strain evidence="6">USDA</strain>
    </source>
</reference>
<dbReference type="Gene3D" id="3.30.560.10">
    <property type="entry name" value="Glucose Oxidase, domain 3"/>
    <property type="match status" value="1"/>
</dbReference>
<dbReference type="InterPro" id="IPR036188">
    <property type="entry name" value="FAD/NAD-bd_sf"/>
</dbReference>
<dbReference type="OrthoDB" id="269227at2759"/>
<dbReference type="InterPro" id="IPR012132">
    <property type="entry name" value="GMC_OxRdtase"/>
</dbReference>
<evidence type="ECO:0000256" key="1">
    <source>
        <dbReference type="ARBA" id="ARBA00010790"/>
    </source>
</evidence>
<keyword evidence="3" id="KW-0274">FAD</keyword>
<dbReference type="KEGG" id="scac:106084278"/>
<dbReference type="InterPro" id="IPR000172">
    <property type="entry name" value="GMC_OxRdtase_N"/>
</dbReference>
<dbReference type="Gene3D" id="3.50.50.60">
    <property type="entry name" value="FAD/NAD(P)-binding domain"/>
    <property type="match status" value="1"/>
</dbReference>
<dbReference type="InterPro" id="IPR007867">
    <property type="entry name" value="GMC_OxRtase_C"/>
</dbReference>
<feature type="active site" description="Proton donor" evidence="2">
    <location>
        <position position="550"/>
    </location>
</feature>